<evidence type="ECO:0000313" key="2">
    <source>
        <dbReference type="EMBL" id="KKU03792.1"/>
    </source>
</evidence>
<evidence type="ECO:0000313" key="3">
    <source>
        <dbReference type="Proteomes" id="UP000034086"/>
    </source>
</evidence>
<keyword evidence="1" id="KW-0472">Membrane</keyword>
<proteinExistence type="predicted"/>
<dbReference type="EMBL" id="LCKQ01000010">
    <property type="protein sequence ID" value="KKU03792.1"/>
    <property type="molecule type" value="Genomic_DNA"/>
</dbReference>
<feature type="transmembrane region" description="Helical" evidence="1">
    <location>
        <begin position="273"/>
        <end position="291"/>
    </location>
</feature>
<evidence type="ECO:0000256" key="1">
    <source>
        <dbReference type="SAM" id="Phobius"/>
    </source>
</evidence>
<gene>
    <name evidence="2" type="ORF">UX03_C0010G0008</name>
</gene>
<comment type="caution">
    <text evidence="2">The sequence shown here is derived from an EMBL/GenBank/DDBJ whole genome shotgun (WGS) entry which is preliminary data.</text>
</comment>
<dbReference type="AlphaFoldDB" id="A0A0G1M6R5"/>
<dbReference type="Proteomes" id="UP000034086">
    <property type="component" value="Unassembled WGS sequence"/>
</dbReference>
<keyword evidence="1" id="KW-0812">Transmembrane</keyword>
<name>A0A0G1M6R5_9BACT</name>
<feature type="transmembrane region" description="Helical" evidence="1">
    <location>
        <begin position="182"/>
        <end position="203"/>
    </location>
</feature>
<sequence>MKKYFLFLVFIFGCFVLLFKLNEQGNQLLSLEVPGDSQELISTRSGELIKGDIVRGKIKSRYSNLGQITIRFNNNHHDSDDIVLFKIKEEGNNDWYYQVKIKTDQFQPQALFPFGFPQIKDSIGRTYVFEVESLNGQQGRGISIDSQKPQFTAKSIFAKNELISNKKLSLYFIFHKILDLRYYPSIVLFSYYPFVFLLFLYYYPNNKINFYPSLSSKIESIPLIKNHLFSTLIILMIVFSLIFGGRIEDINIIFIVGTYLLYSKKYKYESRIALFYSVWLLILALILLIFGQQSSANSSAVWAYMFLWITVVQQIGEDIFHFHPTISLEEYLSQFGLKVKPKY</sequence>
<organism evidence="2 3">
    <name type="scientific">Candidatus Woesebacteria bacterium GW2011_GWE1_45_18</name>
    <dbReference type="NCBI Taxonomy" id="1618598"/>
    <lineage>
        <taxon>Bacteria</taxon>
        <taxon>Candidatus Woeseibacteriota</taxon>
    </lineage>
</organism>
<reference evidence="2 3" key="1">
    <citation type="journal article" date="2015" name="Nature">
        <title>rRNA introns, odd ribosomes, and small enigmatic genomes across a large radiation of phyla.</title>
        <authorList>
            <person name="Brown C.T."/>
            <person name="Hug L.A."/>
            <person name="Thomas B.C."/>
            <person name="Sharon I."/>
            <person name="Castelle C.J."/>
            <person name="Singh A."/>
            <person name="Wilkins M.J."/>
            <person name="Williams K.H."/>
            <person name="Banfield J.F."/>
        </authorList>
    </citation>
    <scope>NUCLEOTIDE SEQUENCE [LARGE SCALE GENOMIC DNA]</scope>
</reference>
<protein>
    <submittedName>
        <fullName evidence="2">Uncharacterized protein</fullName>
    </submittedName>
</protein>
<accession>A0A0G1M6R5</accession>
<keyword evidence="1" id="KW-1133">Transmembrane helix</keyword>
<feature type="transmembrane region" description="Helical" evidence="1">
    <location>
        <begin position="224"/>
        <end position="244"/>
    </location>
</feature>